<dbReference type="EMBL" id="CP045871">
    <property type="protein sequence ID" value="QGG80952.1"/>
    <property type="molecule type" value="Genomic_DNA"/>
</dbReference>
<keyword evidence="5 6" id="KW-0949">S-adenosyl-L-methionine</keyword>
<evidence type="ECO:0000256" key="4">
    <source>
        <dbReference type="ARBA" id="ARBA00022679"/>
    </source>
</evidence>
<comment type="function">
    <text evidence="6">Specifically methylates the N4 position of cytidine in position 1402 (C1402) of 16S rRNA.</text>
</comment>
<name>A0A5Q2QF43_9GAMM</name>
<evidence type="ECO:0000256" key="6">
    <source>
        <dbReference type="HAMAP-Rule" id="MF_01007"/>
    </source>
</evidence>
<evidence type="ECO:0000256" key="1">
    <source>
        <dbReference type="ARBA" id="ARBA00010396"/>
    </source>
</evidence>
<keyword evidence="2 6" id="KW-0698">rRNA processing</keyword>
<dbReference type="InterPro" id="IPR029063">
    <property type="entry name" value="SAM-dependent_MTases_sf"/>
</dbReference>
<dbReference type="AlphaFoldDB" id="A0A5Q2QF43"/>
<reference evidence="8 9" key="1">
    <citation type="submission" date="2019-11" db="EMBL/GenBank/DDBJ databases">
        <authorList>
            <person name="Khan S.A."/>
            <person name="Jeon C.O."/>
            <person name="Chun B.H."/>
        </authorList>
    </citation>
    <scope>NUCLEOTIDE SEQUENCE [LARGE SCALE GENOMIC DNA]</scope>
    <source>
        <strain evidence="8 9">IMCC 1097</strain>
    </source>
</reference>
<dbReference type="Proteomes" id="UP000388235">
    <property type="component" value="Chromosome"/>
</dbReference>
<dbReference type="InterPro" id="IPR023397">
    <property type="entry name" value="SAM-dep_MeTrfase_MraW_recog"/>
</dbReference>
<evidence type="ECO:0000256" key="3">
    <source>
        <dbReference type="ARBA" id="ARBA00022603"/>
    </source>
</evidence>
<dbReference type="KEGG" id="llp:GH975_10370"/>
<feature type="binding site" evidence="6">
    <location>
        <position position="107"/>
    </location>
    <ligand>
        <name>S-adenosyl-L-methionine</name>
        <dbReference type="ChEBI" id="CHEBI:59789"/>
    </ligand>
</feature>
<feature type="binding site" evidence="6">
    <location>
        <begin position="32"/>
        <end position="34"/>
    </location>
    <ligand>
        <name>S-adenosyl-L-methionine</name>
        <dbReference type="ChEBI" id="CHEBI:59789"/>
    </ligand>
</feature>
<dbReference type="InterPro" id="IPR002903">
    <property type="entry name" value="RsmH"/>
</dbReference>
<evidence type="ECO:0000256" key="7">
    <source>
        <dbReference type="SAM" id="MobiDB-lite"/>
    </source>
</evidence>
<dbReference type="Gene3D" id="1.10.150.170">
    <property type="entry name" value="Putative methyltransferase TM0872, insert domain"/>
    <property type="match status" value="1"/>
</dbReference>
<dbReference type="PIRSF" id="PIRSF004486">
    <property type="entry name" value="MraW"/>
    <property type="match status" value="1"/>
</dbReference>
<dbReference type="HAMAP" id="MF_01007">
    <property type="entry name" value="16SrRNA_methyltr_H"/>
    <property type="match status" value="1"/>
</dbReference>
<evidence type="ECO:0000256" key="5">
    <source>
        <dbReference type="ARBA" id="ARBA00022691"/>
    </source>
</evidence>
<dbReference type="GO" id="GO:0005737">
    <property type="term" value="C:cytoplasm"/>
    <property type="evidence" value="ECO:0007669"/>
    <property type="project" value="UniProtKB-SubCell"/>
</dbReference>
<feature type="binding site" evidence="6">
    <location>
        <position position="52"/>
    </location>
    <ligand>
        <name>S-adenosyl-L-methionine</name>
        <dbReference type="ChEBI" id="CHEBI:59789"/>
    </ligand>
</feature>
<dbReference type="Gene3D" id="3.40.50.150">
    <property type="entry name" value="Vaccinia Virus protein VP39"/>
    <property type="match status" value="1"/>
</dbReference>
<comment type="subcellular location">
    <subcellularLocation>
        <location evidence="6">Cytoplasm</location>
    </subcellularLocation>
</comment>
<protein>
    <recommendedName>
        <fullName evidence="6">Ribosomal RNA small subunit methyltransferase H</fullName>
        <ecNumber evidence="6">2.1.1.199</ecNumber>
    </recommendedName>
    <alternativeName>
        <fullName evidence="6">16S rRNA m(4)C1402 methyltransferase</fullName>
    </alternativeName>
    <alternativeName>
        <fullName evidence="6">rRNA (cytosine-N(4)-)-methyltransferase RsmH</fullName>
    </alternativeName>
</protein>
<dbReference type="PANTHER" id="PTHR11265">
    <property type="entry name" value="S-ADENOSYL-METHYLTRANSFERASE MRAW"/>
    <property type="match status" value="1"/>
</dbReference>
<dbReference type="EC" id="2.1.1.199" evidence="6"/>
<dbReference type="OrthoDB" id="9806637at2"/>
<dbReference type="SUPFAM" id="SSF53335">
    <property type="entry name" value="S-adenosyl-L-methionine-dependent methyltransferases"/>
    <property type="match status" value="1"/>
</dbReference>
<evidence type="ECO:0000313" key="9">
    <source>
        <dbReference type="Proteomes" id="UP000388235"/>
    </source>
</evidence>
<feature type="region of interest" description="Disordered" evidence="7">
    <location>
        <begin position="274"/>
        <end position="294"/>
    </location>
</feature>
<dbReference type="GO" id="GO:0071424">
    <property type="term" value="F:rRNA (cytosine-N4-)-methyltransferase activity"/>
    <property type="evidence" value="ECO:0007669"/>
    <property type="project" value="UniProtKB-UniRule"/>
</dbReference>
<dbReference type="SUPFAM" id="SSF81799">
    <property type="entry name" value="Putative methyltransferase TM0872, insert domain"/>
    <property type="match status" value="1"/>
</dbReference>
<organism evidence="8 9">
    <name type="scientific">Litorivicinus lipolyticus</name>
    <dbReference type="NCBI Taxonomy" id="418701"/>
    <lineage>
        <taxon>Bacteria</taxon>
        <taxon>Pseudomonadati</taxon>
        <taxon>Pseudomonadota</taxon>
        <taxon>Gammaproteobacteria</taxon>
        <taxon>Oceanospirillales</taxon>
        <taxon>Litorivicinaceae</taxon>
        <taxon>Litorivicinus</taxon>
    </lineage>
</organism>
<keyword evidence="3 6" id="KW-0489">Methyltransferase</keyword>
<keyword evidence="6" id="KW-0963">Cytoplasm</keyword>
<keyword evidence="4 6" id="KW-0808">Transferase</keyword>
<feature type="binding site" evidence="6">
    <location>
        <position position="100"/>
    </location>
    <ligand>
        <name>S-adenosyl-L-methionine</name>
        <dbReference type="ChEBI" id="CHEBI:59789"/>
    </ligand>
</feature>
<comment type="catalytic activity">
    <reaction evidence="6">
        <text>cytidine(1402) in 16S rRNA + S-adenosyl-L-methionine = N(4)-methylcytidine(1402) in 16S rRNA + S-adenosyl-L-homocysteine + H(+)</text>
        <dbReference type="Rhea" id="RHEA:42928"/>
        <dbReference type="Rhea" id="RHEA-COMP:10286"/>
        <dbReference type="Rhea" id="RHEA-COMP:10287"/>
        <dbReference type="ChEBI" id="CHEBI:15378"/>
        <dbReference type="ChEBI" id="CHEBI:57856"/>
        <dbReference type="ChEBI" id="CHEBI:59789"/>
        <dbReference type="ChEBI" id="CHEBI:74506"/>
        <dbReference type="ChEBI" id="CHEBI:82748"/>
        <dbReference type="EC" id="2.1.1.199"/>
    </reaction>
</comment>
<evidence type="ECO:0000256" key="2">
    <source>
        <dbReference type="ARBA" id="ARBA00022552"/>
    </source>
</evidence>
<accession>A0A5Q2QF43</accession>
<dbReference type="RefSeq" id="WP_153714455.1">
    <property type="nucleotide sequence ID" value="NZ_CP045871.1"/>
</dbReference>
<gene>
    <name evidence="6 8" type="primary">rsmH</name>
    <name evidence="8" type="ORF">GH975_10370</name>
</gene>
<dbReference type="GO" id="GO:0070475">
    <property type="term" value="P:rRNA base methylation"/>
    <property type="evidence" value="ECO:0007669"/>
    <property type="project" value="UniProtKB-UniRule"/>
</dbReference>
<dbReference type="PANTHER" id="PTHR11265:SF0">
    <property type="entry name" value="12S RRNA N4-METHYLCYTIDINE METHYLTRANSFERASE"/>
    <property type="match status" value="1"/>
</dbReference>
<evidence type="ECO:0000313" key="8">
    <source>
        <dbReference type="EMBL" id="QGG80952.1"/>
    </source>
</evidence>
<keyword evidence="9" id="KW-1185">Reference proteome</keyword>
<dbReference type="NCBIfam" id="TIGR00006">
    <property type="entry name" value="16S rRNA (cytosine(1402)-N(4))-methyltransferase RsmH"/>
    <property type="match status" value="1"/>
</dbReference>
<proteinExistence type="inferred from homology"/>
<sequence length="308" mass="33160">MSAHVSVLLHETVDAVLADPNGLYVDCTLGRGGHTAYLLSQLGEDARVIGFDRDPDAIAFVSARFADDPRFVAVHAAFGDLESELGSLGLTGQVDGIIADLGVSSPQLDVADRGFSFQVDGPLDMRMDPTRGVSAADWLARVKHPDLARALRTLGDEKNASRIASAILEARVEAPIQRTLQLAAIVKAAHPRWEPGRHPATKTFQAIRIAVNAELEQIDAVLPQILSVMKPAGRMAVISFHSLEDRRIKRFIRDQANPPGDPLGLLPQPAPRLRPLGKAIRPSTAEVEANPRSRSSVLRVAEKCAVPA</sequence>
<comment type="similarity">
    <text evidence="1 6">Belongs to the methyltransferase superfamily. RsmH family.</text>
</comment>
<dbReference type="Pfam" id="PF01795">
    <property type="entry name" value="Methyltransf_5"/>
    <property type="match status" value="1"/>
</dbReference>
<feature type="binding site" evidence="6">
    <location>
        <position position="78"/>
    </location>
    <ligand>
        <name>S-adenosyl-L-methionine</name>
        <dbReference type="ChEBI" id="CHEBI:59789"/>
    </ligand>
</feature>